<evidence type="ECO:0000259" key="5">
    <source>
        <dbReference type="PROSITE" id="PS51462"/>
    </source>
</evidence>
<keyword evidence="4" id="KW-0812">Transmembrane</keyword>
<dbReference type="PROSITE" id="PS51462">
    <property type="entry name" value="NUDIX"/>
    <property type="match status" value="1"/>
</dbReference>
<evidence type="ECO:0000256" key="1">
    <source>
        <dbReference type="ARBA" id="ARBA00001946"/>
    </source>
</evidence>
<keyword evidence="7" id="KW-1185">Reference proteome</keyword>
<dbReference type="Pfam" id="PF00293">
    <property type="entry name" value="NUDIX"/>
    <property type="match status" value="1"/>
</dbReference>
<organism evidence="6 7">
    <name type="scientific">Tsukamurella tyrosinosolvens</name>
    <dbReference type="NCBI Taxonomy" id="57704"/>
    <lineage>
        <taxon>Bacteria</taxon>
        <taxon>Bacillati</taxon>
        <taxon>Actinomycetota</taxon>
        <taxon>Actinomycetes</taxon>
        <taxon>Mycobacteriales</taxon>
        <taxon>Tsukamurellaceae</taxon>
        <taxon>Tsukamurella</taxon>
    </lineage>
</organism>
<sequence length="343" mass="37325">MLNLTATTVLVIGLIVMAVLIVAALAYQTAHRLDRLHVRVDLSLAALDAALARRSAVARAVAATLPPEPGQALRAAADRAENAAPEDRMPMENRLSAAIGAIDIETLPRSLVAEIADADTRVTMARRFHNDAVRDTRALRGRRFVRWLYLGGTAPMPQYFDIVDRGGILPAALLAANDERRVSARVIVVDPDGAVLVVRGHEPVPEGTRPAGHWWFTVGGGVERGEDLRAAAARELREETGRVLAPSAFVGPLFRREAVFSFDGDVIDSVEYFFAVECERFDPAPSGWTELERRTLDEMRWCTPDEIRVLADPVYPAALADLIPDVQNAFASGEVPGEPVAIE</sequence>
<dbReference type="GO" id="GO:0016787">
    <property type="term" value="F:hydrolase activity"/>
    <property type="evidence" value="ECO:0007669"/>
    <property type="project" value="UniProtKB-KW"/>
</dbReference>
<dbReference type="EMBL" id="FNSA01000003">
    <property type="protein sequence ID" value="SEC45852.1"/>
    <property type="molecule type" value="Genomic_DNA"/>
</dbReference>
<evidence type="ECO:0000256" key="3">
    <source>
        <dbReference type="ARBA" id="ARBA00022842"/>
    </source>
</evidence>
<dbReference type="STRING" id="57704.SAMN04489793_2347"/>
<keyword evidence="2" id="KW-0378">Hydrolase</keyword>
<dbReference type="PANTHER" id="PTHR43046:SF12">
    <property type="entry name" value="GDP-MANNOSE MANNOSYL HYDROLASE"/>
    <property type="match status" value="1"/>
</dbReference>
<dbReference type="Proteomes" id="UP000182241">
    <property type="component" value="Unassembled WGS sequence"/>
</dbReference>
<keyword evidence="3" id="KW-0460">Magnesium</keyword>
<protein>
    <submittedName>
        <fullName evidence="6">ADP-ribose pyrophosphatase YjhB, NUDIX family</fullName>
    </submittedName>
</protein>
<evidence type="ECO:0000256" key="2">
    <source>
        <dbReference type="ARBA" id="ARBA00022801"/>
    </source>
</evidence>
<feature type="transmembrane region" description="Helical" evidence="4">
    <location>
        <begin position="6"/>
        <end position="27"/>
    </location>
</feature>
<dbReference type="Gene3D" id="3.90.79.10">
    <property type="entry name" value="Nucleoside Triphosphate Pyrophosphohydrolase"/>
    <property type="match status" value="1"/>
</dbReference>
<proteinExistence type="predicted"/>
<keyword evidence="4" id="KW-1133">Transmembrane helix</keyword>
<name>A0A1H4SNY7_TSUTY</name>
<dbReference type="InterPro" id="IPR015797">
    <property type="entry name" value="NUDIX_hydrolase-like_dom_sf"/>
</dbReference>
<evidence type="ECO:0000313" key="6">
    <source>
        <dbReference type="EMBL" id="SEC45852.1"/>
    </source>
</evidence>
<dbReference type="InterPro" id="IPR020084">
    <property type="entry name" value="NUDIX_hydrolase_CS"/>
</dbReference>
<dbReference type="InterPro" id="IPR000086">
    <property type="entry name" value="NUDIX_hydrolase_dom"/>
</dbReference>
<dbReference type="PROSITE" id="PS00893">
    <property type="entry name" value="NUDIX_BOX"/>
    <property type="match status" value="1"/>
</dbReference>
<dbReference type="SUPFAM" id="SSF55811">
    <property type="entry name" value="Nudix"/>
    <property type="match status" value="1"/>
</dbReference>
<comment type="cofactor">
    <cofactor evidence="1">
        <name>Mg(2+)</name>
        <dbReference type="ChEBI" id="CHEBI:18420"/>
    </cofactor>
</comment>
<dbReference type="CDD" id="cd04685">
    <property type="entry name" value="NUDIX_Hydrolase"/>
    <property type="match status" value="1"/>
</dbReference>
<reference evidence="7" key="1">
    <citation type="submission" date="2016-10" db="EMBL/GenBank/DDBJ databases">
        <authorList>
            <person name="Varghese N."/>
            <person name="Submissions S."/>
        </authorList>
    </citation>
    <scope>NUCLEOTIDE SEQUENCE [LARGE SCALE GENOMIC DNA]</scope>
    <source>
        <strain evidence="7">DSM 44234</strain>
    </source>
</reference>
<accession>A0A1H4SNY7</accession>
<keyword evidence="4" id="KW-0472">Membrane</keyword>
<evidence type="ECO:0000313" key="7">
    <source>
        <dbReference type="Proteomes" id="UP000182241"/>
    </source>
</evidence>
<evidence type="ECO:0000256" key="4">
    <source>
        <dbReference type="SAM" id="Phobius"/>
    </source>
</evidence>
<dbReference type="AlphaFoldDB" id="A0A1H4SNY7"/>
<feature type="domain" description="Nudix hydrolase" evidence="5">
    <location>
        <begin position="179"/>
        <end position="325"/>
    </location>
</feature>
<gene>
    <name evidence="6" type="ORF">SAMN04489793_2347</name>
</gene>
<dbReference type="PANTHER" id="PTHR43046">
    <property type="entry name" value="GDP-MANNOSE MANNOSYL HYDROLASE"/>
    <property type="match status" value="1"/>
</dbReference>